<sequence length="183" mass="20349">MRLGNSESRYGLISQLFHWVFAITIIALFALGTYMVDLTYYDSWYQSAPWWHKSFGAILLLLVLPRFIWKALSVRVKPLASDPPLQQKAAHAAHMLLLLLLVTVLISGYLISTADGRSIEVFAWFSLPASVTGLPDQATRAGLVHEYAALALVILAGLHGLAALKHHFINKDKTLLRMLPGKD</sequence>
<keyword evidence="9 13" id="KW-1133">Transmembrane helix</keyword>
<keyword evidence="5" id="KW-0349">Heme</keyword>
<keyword evidence="8" id="KW-0249">Electron transport</keyword>
<evidence type="ECO:0000256" key="11">
    <source>
        <dbReference type="ARBA" id="ARBA00023136"/>
    </source>
</evidence>
<feature type="transmembrane region" description="Helical" evidence="13">
    <location>
        <begin position="90"/>
        <end position="111"/>
    </location>
</feature>
<evidence type="ECO:0000256" key="10">
    <source>
        <dbReference type="ARBA" id="ARBA00023004"/>
    </source>
</evidence>
<keyword evidence="6 13" id="KW-0812">Transmembrane</keyword>
<evidence type="ECO:0000256" key="2">
    <source>
        <dbReference type="ARBA" id="ARBA00004651"/>
    </source>
</evidence>
<dbReference type="Pfam" id="PF01292">
    <property type="entry name" value="Ni_hydr_CYTB"/>
    <property type="match status" value="1"/>
</dbReference>
<feature type="transmembrane region" description="Helical" evidence="13">
    <location>
        <begin position="50"/>
        <end position="69"/>
    </location>
</feature>
<evidence type="ECO:0000256" key="3">
    <source>
        <dbReference type="ARBA" id="ARBA00022448"/>
    </source>
</evidence>
<keyword evidence="3" id="KW-0813">Transport</keyword>
<evidence type="ECO:0000256" key="8">
    <source>
        <dbReference type="ARBA" id="ARBA00022982"/>
    </source>
</evidence>
<dbReference type="GO" id="GO:0020037">
    <property type="term" value="F:heme binding"/>
    <property type="evidence" value="ECO:0007669"/>
    <property type="project" value="TreeGrafter"/>
</dbReference>
<proteinExistence type="inferred from homology"/>
<evidence type="ECO:0000313" key="16">
    <source>
        <dbReference type="Proteomes" id="UP000286482"/>
    </source>
</evidence>
<keyword evidence="7" id="KW-0479">Metal-binding</keyword>
<dbReference type="GO" id="GO:0022904">
    <property type="term" value="P:respiratory electron transport chain"/>
    <property type="evidence" value="ECO:0007669"/>
    <property type="project" value="InterPro"/>
</dbReference>
<evidence type="ECO:0000256" key="5">
    <source>
        <dbReference type="ARBA" id="ARBA00022617"/>
    </source>
</evidence>
<dbReference type="InterPro" id="IPR011577">
    <property type="entry name" value="Cyt_b561_bac/Ni-Hgenase"/>
</dbReference>
<accession>A0A420ECQ0</accession>
<dbReference type="InterPro" id="IPR052168">
    <property type="entry name" value="Cytochrome_b561_oxidase"/>
</dbReference>
<dbReference type="OrthoDB" id="9793784at2"/>
<comment type="subcellular location">
    <subcellularLocation>
        <location evidence="2">Cell membrane</location>
        <topology evidence="2">Multi-pass membrane protein</topology>
    </subcellularLocation>
</comment>
<evidence type="ECO:0000259" key="14">
    <source>
        <dbReference type="Pfam" id="PF01292"/>
    </source>
</evidence>
<keyword evidence="4" id="KW-1003">Cell membrane</keyword>
<dbReference type="EMBL" id="RAQO01000005">
    <property type="protein sequence ID" value="RKF18477.1"/>
    <property type="molecule type" value="Genomic_DNA"/>
</dbReference>
<dbReference type="InterPro" id="IPR016174">
    <property type="entry name" value="Di-haem_cyt_TM"/>
</dbReference>
<evidence type="ECO:0000313" key="15">
    <source>
        <dbReference type="EMBL" id="RKF18477.1"/>
    </source>
</evidence>
<comment type="similarity">
    <text evidence="12">Belongs to the cytochrome b561 family.</text>
</comment>
<dbReference type="RefSeq" id="WP_120354556.1">
    <property type="nucleotide sequence ID" value="NZ_RAQO01000005.1"/>
</dbReference>
<name>A0A420ECQ0_9ALTE</name>
<gene>
    <name evidence="15" type="ORF">DBZ36_08685</name>
</gene>
<keyword evidence="10" id="KW-0408">Iron</keyword>
<dbReference type="GO" id="GO:0009055">
    <property type="term" value="F:electron transfer activity"/>
    <property type="evidence" value="ECO:0007669"/>
    <property type="project" value="InterPro"/>
</dbReference>
<keyword evidence="16" id="KW-1185">Reference proteome</keyword>
<evidence type="ECO:0000256" key="7">
    <source>
        <dbReference type="ARBA" id="ARBA00022723"/>
    </source>
</evidence>
<feature type="transmembrane region" description="Helical" evidence="13">
    <location>
        <begin position="147"/>
        <end position="164"/>
    </location>
</feature>
<dbReference type="Proteomes" id="UP000286482">
    <property type="component" value="Unassembled WGS sequence"/>
</dbReference>
<comment type="caution">
    <text evidence="15">The sequence shown here is derived from an EMBL/GenBank/DDBJ whole genome shotgun (WGS) entry which is preliminary data.</text>
</comment>
<evidence type="ECO:0000256" key="9">
    <source>
        <dbReference type="ARBA" id="ARBA00022989"/>
    </source>
</evidence>
<feature type="transmembrane region" description="Helical" evidence="13">
    <location>
        <begin position="12"/>
        <end position="30"/>
    </location>
</feature>
<feature type="domain" description="Cytochrome b561 bacterial/Ni-hydrogenase" evidence="14">
    <location>
        <begin position="9"/>
        <end position="181"/>
    </location>
</feature>
<organism evidence="15 16">
    <name type="scientific">Alginatibacterium sediminis</name>
    <dbReference type="NCBI Taxonomy" id="2164068"/>
    <lineage>
        <taxon>Bacteria</taxon>
        <taxon>Pseudomonadati</taxon>
        <taxon>Pseudomonadota</taxon>
        <taxon>Gammaproteobacteria</taxon>
        <taxon>Alteromonadales</taxon>
        <taxon>Alteromonadaceae</taxon>
        <taxon>Alginatibacterium</taxon>
    </lineage>
</organism>
<reference evidence="15 16" key="1">
    <citation type="submission" date="2018-09" db="EMBL/GenBank/DDBJ databases">
        <authorList>
            <person name="Wang Z."/>
        </authorList>
    </citation>
    <scope>NUCLEOTIDE SEQUENCE [LARGE SCALE GENOMIC DNA]</scope>
    <source>
        <strain evidence="15 16">ALS 81</strain>
    </source>
</reference>
<dbReference type="AlphaFoldDB" id="A0A420ECQ0"/>
<dbReference type="SUPFAM" id="SSF81342">
    <property type="entry name" value="Transmembrane di-heme cytochromes"/>
    <property type="match status" value="1"/>
</dbReference>
<comment type="cofactor">
    <cofactor evidence="1">
        <name>heme b</name>
        <dbReference type="ChEBI" id="CHEBI:60344"/>
    </cofactor>
</comment>
<dbReference type="GO" id="GO:0046872">
    <property type="term" value="F:metal ion binding"/>
    <property type="evidence" value="ECO:0007669"/>
    <property type="project" value="UniProtKB-KW"/>
</dbReference>
<evidence type="ECO:0000256" key="13">
    <source>
        <dbReference type="SAM" id="Phobius"/>
    </source>
</evidence>
<evidence type="ECO:0000256" key="12">
    <source>
        <dbReference type="ARBA" id="ARBA00037975"/>
    </source>
</evidence>
<evidence type="ECO:0000256" key="4">
    <source>
        <dbReference type="ARBA" id="ARBA00022475"/>
    </source>
</evidence>
<evidence type="ECO:0000256" key="1">
    <source>
        <dbReference type="ARBA" id="ARBA00001970"/>
    </source>
</evidence>
<keyword evidence="11 13" id="KW-0472">Membrane</keyword>
<dbReference type="PANTHER" id="PTHR30529">
    <property type="entry name" value="CYTOCHROME B561"/>
    <property type="match status" value="1"/>
</dbReference>
<evidence type="ECO:0000256" key="6">
    <source>
        <dbReference type="ARBA" id="ARBA00022692"/>
    </source>
</evidence>
<dbReference type="Gene3D" id="1.20.950.20">
    <property type="entry name" value="Transmembrane di-heme cytochromes, Chain C"/>
    <property type="match status" value="1"/>
</dbReference>
<dbReference type="PANTHER" id="PTHR30529:SF1">
    <property type="entry name" value="CYTOCHROME B561 HOMOLOG 2"/>
    <property type="match status" value="1"/>
</dbReference>
<protein>
    <submittedName>
        <fullName evidence="15">Cytochrome b</fullName>
    </submittedName>
</protein>
<dbReference type="GO" id="GO:0005886">
    <property type="term" value="C:plasma membrane"/>
    <property type="evidence" value="ECO:0007669"/>
    <property type="project" value="UniProtKB-SubCell"/>
</dbReference>